<dbReference type="AlphaFoldDB" id="S6A064"/>
<dbReference type="PATRIC" id="fig|1345697.3.peg.479"/>
<dbReference type="OrthoDB" id="2961585at2"/>
<dbReference type="STRING" id="1921421.M493_02790"/>
<dbReference type="HOGENOM" id="CLU_789315_0_0_9"/>
<dbReference type="KEGG" id="gjf:M493_02790"/>
<name>S6A064_GEOG3</name>
<protein>
    <recommendedName>
        <fullName evidence="3">Glutamate synthase</fullName>
    </recommendedName>
</protein>
<accession>S6A064</accession>
<reference evidence="1 2" key="1">
    <citation type="journal article" date="2014" name="Genome Announc.">
        <title>Complete Genome Sequence of the Thermophilic Polychlorinated Biphenyl Degrader Geobacillus sp. Strain JF8 (NBRC 109937).</title>
        <authorList>
            <person name="Shintani M."/>
            <person name="Ohtsubo Y."/>
            <person name="Fukuda K."/>
            <person name="Hosoyama A."/>
            <person name="Ohji S."/>
            <person name="Yamazoe A."/>
            <person name="Fujita N."/>
            <person name="Nagata Y."/>
            <person name="Tsuda M."/>
            <person name="Hatta T."/>
            <person name="Kimbara K."/>
        </authorList>
    </citation>
    <scope>NUCLEOTIDE SEQUENCE [LARGE SCALE GENOMIC DNA]</scope>
    <source>
        <strain evidence="1 2">JF8</strain>
    </source>
</reference>
<dbReference type="Proteomes" id="UP000015500">
    <property type="component" value="Chromosome"/>
</dbReference>
<sequence length="351" mass="38814">MEQHAYRSPNGVEQRGALLLAAVEKRNIPTNEHVQAVLQTLVQWNHPAKESAVIQLDIPRKLWMEKLANAGQNPEIATNDHFTVGHVHISRSADVKPVQVHLRQLCKQFGFVLLFESIRPSADQNTLFWQIAMLPCDVFSLPDRLFRLTAAMERDPHVRIASLSHVHVVYQATTPAELLREPDVSHPFLASASVFAYVGQADAPLRYKRLGSAGMLVHSAETPASAVETLIYNHGYSLIEAAGFAFAPDVSKQDGLASLKQTQVLFAASSEQEAIWIAGTDGTLWKTDTPSRLFIASEPYDNTAKPLAPGQPLALIRSAAGQMRWLDSARFRQEVSARLSNRRTADTPIAF</sequence>
<keyword evidence="2" id="KW-1185">Reference proteome</keyword>
<evidence type="ECO:0008006" key="3">
    <source>
        <dbReference type="Google" id="ProtNLM"/>
    </source>
</evidence>
<gene>
    <name evidence="1" type="ORF">M493_02790</name>
</gene>
<proteinExistence type="predicted"/>
<evidence type="ECO:0000313" key="1">
    <source>
        <dbReference type="EMBL" id="AGT30891.1"/>
    </source>
</evidence>
<dbReference type="RefSeq" id="WP_020958701.1">
    <property type="nucleotide sequence ID" value="NC_022080.4"/>
</dbReference>
<evidence type="ECO:0000313" key="2">
    <source>
        <dbReference type="Proteomes" id="UP000015500"/>
    </source>
</evidence>
<organism evidence="1 2">
    <name type="scientific">Geobacillus genomosp. 3</name>
    <dbReference type="NCBI Taxonomy" id="1921421"/>
    <lineage>
        <taxon>Bacteria</taxon>
        <taxon>Bacillati</taxon>
        <taxon>Bacillota</taxon>
        <taxon>Bacilli</taxon>
        <taxon>Bacillales</taxon>
        <taxon>Anoxybacillaceae</taxon>
        <taxon>Geobacillus</taxon>
    </lineage>
</organism>
<dbReference type="EMBL" id="CP006254">
    <property type="protein sequence ID" value="AGT30891.1"/>
    <property type="molecule type" value="Genomic_DNA"/>
</dbReference>